<evidence type="ECO:0008006" key="3">
    <source>
        <dbReference type="Google" id="ProtNLM"/>
    </source>
</evidence>
<reference evidence="1 2" key="1">
    <citation type="submission" date="2020-03" db="EMBL/GenBank/DDBJ databases">
        <title>Isolation and identification of active actinomycetes.</title>
        <authorList>
            <person name="Sun X."/>
        </authorList>
    </citation>
    <scope>NUCLEOTIDE SEQUENCE [LARGE SCALE GENOMIC DNA]</scope>
    <source>
        <strain evidence="1 2">NEAU-D13</strain>
    </source>
</reference>
<dbReference type="InterPro" id="IPR036689">
    <property type="entry name" value="ESAT-6-like_sf"/>
</dbReference>
<organism evidence="1 2">
    <name type="scientific">Lentzea alba</name>
    <dbReference type="NCBI Taxonomy" id="2714351"/>
    <lineage>
        <taxon>Bacteria</taxon>
        <taxon>Bacillati</taxon>
        <taxon>Actinomycetota</taxon>
        <taxon>Actinomycetes</taxon>
        <taxon>Pseudonocardiales</taxon>
        <taxon>Pseudonocardiaceae</taxon>
        <taxon>Lentzea</taxon>
    </lineage>
</organism>
<evidence type="ECO:0000313" key="1">
    <source>
        <dbReference type="EMBL" id="NGY64947.1"/>
    </source>
</evidence>
<keyword evidence="2" id="KW-1185">Reference proteome</keyword>
<dbReference type="EMBL" id="JAAMPJ010000014">
    <property type="protein sequence ID" value="NGY64947.1"/>
    <property type="molecule type" value="Genomic_DNA"/>
</dbReference>
<accession>A0A7C9RWZ3</accession>
<dbReference type="RefSeq" id="WP_166053749.1">
    <property type="nucleotide sequence ID" value="NZ_JAAMPJ010000014.1"/>
</dbReference>
<comment type="caution">
    <text evidence="1">The sequence shown here is derived from an EMBL/GenBank/DDBJ whole genome shotgun (WGS) entry which is preliminary data.</text>
</comment>
<protein>
    <recommendedName>
        <fullName evidence="3">WXG100 family type VII secretion target</fullName>
    </recommendedName>
</protein>
<dbReference type="Proteomes" id="UP000481360">
    <property type="component" value="Unassembled WGS sequence"/>
</dbReference>
<evidence type="ECO:0000313" key="2">
    <source>
        <dbReference type="Proteomes" id="UP000481360"/>
    </source>
</evidence>
<dbReference type="AlphaFoldDB" id="A0A7C9RWZ3"/>
<gene>
    <name evidence="1" type="ORF">G7043_39140</name>
</gene>
<name>A0A7C9RWZ3_9PSEU</name>
<proteinExistence type="predicted"/>
<sequence length="446" mass="46502">MAGNSASTTDRASSALAAIVGKGWIAAGLTTGHSTATLGATIRPVDDLAAAGLGWLTGLVQPLQDTVDRMAGDSSAIRTYADAWQRTADNLLQTQNDLARSAAADTADWHGSAADRYREHATAVGSALRGTAVLAAGLASATGTTGEVLAGARQSAGDQLTDLVRRLISYASLATAVEGGVTTNVMAQASTMVDSSAGSISALEENVRQSIANVTSLINALAGQPDETTPQVATTRSVEPWQVAALGDPPMPNPVPDAASPTSVSALHLLAPDQAAATLPSYYSNDHSNFYDNLTPDQQRRLRDEVNAGAKHPPDWVGLSDPNAEAALRQGPPGTHPVVRTHPNLSTIMFKSNDSGVAMLFREVVDTDPAGQGSELRDAISNLTRGRTGDPRWPRDVFVQVPDGTTTGQLQDFLGRFGPVPDPTIKVFFRDTSGQPLGVGARESLR</sequence>
<dbReference type="SUPFAM" id="SSF140453">
    <property type="entry name" value="EsxAB dimer-like"/>
    <property type="match status" value="1"/>
</dbReference>